<evidence type="ECO:0000313" key="1">
    <source>
        <dbReference type="EMBL" id="KAI9903433.1"/>
    </source>
</evidence>
<comment type="caution">
    <text evidence="1">The sequence shown here is derived from an EMBL/GenBank/DDBJ whole genome shotgun (WGS) entry which is preliminary data.</text>
</comment>
<accession>A0ACC0VBC5</accession>
<evidence type="ECO:0000313" key="2">
    <source>
        <dbReference type="Proteomes" id="UP001163324"/>
    </source>
</evidence>
<reference evidence="1" key="1">
    <citation type="submission" date="2022-10" db="EMBL/GenBank/DDBJ databases">
        <title>Complete Genome of Trichothecium roseum strain YXFP-22015, a Plant Pathogen Isolated from Citrus.</title>
        <authorList>
            <person name="Wang Y."/>
            <person name="Zhu L."/>
        </authorList>
    </citation>
    <scope>NUCLEOTIDE SEQUENCE</scope>
    <source>
        <strain evidence="1">YXFP-22015</strain>
    </source>
</reference>
<dbReference type="Proteomes" id="UP001163324">
    <property type="component" value="Chromosome 2"/>
</dbReference>
<gene>
    <name evidence="1" type="ORF">N3K66_002785</name>
</gene>
<name>A0ACC0VBC5_9HYPO</name>
<proteinExistence type="predicted"/>
<organism evidence="1 2">
    <name type="scientific">Trichothecium roseum</name>
    <dbReference type="NCBI Taxonomy" id="47278"/>
    <lineage>
        <taxon>Eukaryota</taxon>
        <taxon>Fungi</taxon>
        <taxon>Dikarya</taxon>
        <taxon>Ascomycota</taxon>
        <taxon>Pezizomycotina</taxon>
        <taxon>Sordariomycetes</taxon>
        <taxon>Hypocreomycetidae</taxon>
        <taxon>Hypocreales</taxon>
        <taxon>Hypocreales incertae sedis</taxon>
        <taxon>Trichothecium</taxon>
    </lineage>
</organism>
<keyword evidence="2" id="KW-1185">Reference proteome</keyword>
<sequence>MLFKRLLAGAALFGLAAAQVTSDCDPTKGDDCDPNPALGTDETWYFNSTPNGQLWETKVGPVYYDSENGAKFTVAKQGDSPTIRTKFYFFFGRCEFLLKAAPGKGIVSSMMLLSDDLDEIDWEFIGVKSAASTNYFGKGLEDFTKGEWYDMGDNTPHDDYHNYTIHWTEEKLEWWVDEKLVRTVTNGDGTETNGTDTYPQTPMRMSLGIWAGGDPRLPEGTREWAGGEVDFDEGPFDMYVKQARIEDFSSGKEFIWTDDTGSMKSIEVVEGNSTALDVINEKPKENKSIGEKFNELPQAAKVAVYAGGAAVAALILGALIFYCIRQRRRGATEARSALQRSEQERLELEQLQKKGIDADSFTEQATEYKPTEMKNVATSNAYNVPDSPEFNEKGFDQAGAFASAGALGGAAVMRNSTHSPANSYHDANTPGSPQSSGFGSPPPGFTPSQTPPIRPMSQISQMRSDSARYSRLGSPGPQSVYGANRMQTQSPGSSMSGGFNDNQGFGTGPGGYGFGGPTGYRGA</sequence>
<dbReference type="EMBL" id="CM047941">
    <property type="protein sequence ID" value="KAI9903433.1"/>
    <property type="molecule type" value="Genomic_DNA"/>
</dbReference>
<protein>
    <submittedName>
        <fullName evidence="1">Uncharacterized protein</fullName>
    </submittedName>
</protein>